<sequence>MLKGIPCPHAIAALHHRKLDPINYISHWYNRETYMKTYNYFIQPVMNLKMWPESQNISVIPPPVRKMPGRPGKKRKKEQGETSKTGKLSKRGIEMSRSTCHNKGHNKRKCPLGAPASGTSFTAGPSSRPAAGPSSRPPSGHAAAPTSTQIVDPRATPNAPTERGRGRPKGSTEKGSVASRTRMVGMGALHTQSGATIINWYVWVCYSIREDDVGGEGVGVRVGRGGEDAGWVGKEWRKHRGRGGWGGEDDLGGV</sequence>
<feature type="region of interest" description="Disordered" evidence="1">
    <location>
        <begin position="60"/>
        <end position="179"/>
    </location>
</feature>
<keyword evidence="3" id="KW-1185">Reference proteome</keyword>
<gene>
    <name evidence="2" type="ORF">MTR67_033795</name>
</gene>
<evidence type="ECO:0000256" key="1">
    <source>
        <dbReference type="SAM" id="MobiDB-lite"/>
    </source>
</evidence>
<reference evidence="2" key="1">
    <citation type="submission" date="2023-08" db="EMBL/GenBank/DDBJ databases">
        <title>A de novo genome assembly of Solanum verrucosum Schlechtendal, a Mexican diploid species geographically isolated from the other diploid A-genome species in potato relatives.</title>
        <authorList>
            <person name="Hosaka K."/>
        </authorList>
    </citation>
    <scope>NUCLEOTIDE SEQUENCE</scope>
    <source>
        <tissue evidence="2">Young leaves</tissue>
    </source>
</reference>
<feature type="compositionally biased region" description="Basic residues" evidence="1">
    <location>
        <begin position="100"/>
        <end position="110"/>
    </location>
</feature>
<accession>A0AAF0U712</accession>
<evidence type="ECO:0008006" key="4">
    <source>
        <dbReference type="Google" id="ProtNLM"/>
    </source>
</evidence>
<evidence type="ECO:0000313" key="3">
    <source>
        <dbReference type="Proteomes" id="UP001234989"/>
    </source>
</evidence>
<dbReference type="AlphaFoldDB" id="A0AAF0U712"/>
<feature type="compositionally biased region" description="Basic residues" evidence="1">
    <location>
        <begin position="67"/>
        <end position="77"/>
    </location>
</feature>
<protein>
    <recommendedName>
        <fullName evidence="4">Zinc finger PMZ-type domain-containing protein</fullName>
    </recommendedName>
</protein>
<evidence type="ECO:0000313" key="2">
    <source>
        <dbReference type="EMBL" id="WMV40410.1"/>
    </source>
</evidence>
<dbReference type="EMBL" id="CP133619">
    <property type="protein sequence ID" value="WMV40410.1"/>
    <property type="molecule type" value="Genomic_DNA"/>
</dbReference>
<proteinExistence type="predicted"/>
<dbReference type="Proteomes" id="UP001234989">
    <property type="component" value="Chromosome 8"/>
</dbReference>
<feature type="compositionally biased region" description="Low complexity" evidence="1">
    <location>
        <begin position="123"/>
        <end position="145"/>
    </location>
</feature>
<name>A0AAF0U712_SOLVR</name>
<organism evidence="2 3">
    <name type="scientific">Solanum verrucosum</name>
    <dbReference type="NCBI Taxonomy" id="315347"/>
    <lineage>
        <taxon>Eukaryota</taxon>
        <taxon>Viridiplantae</taxon>
        <taxon>Streptophyta</taxon>
        <taxon>Embryophyta</taxon>
        <taxon>Tracheophyta</taxon>
        <taxon>Spermatophyta</taxon>
        <taxon>Magnoliopsida</taxon>
        <taxon>eudicotyledons</taxon>
        <taxon>Gunneridae</taxon>
        <taxon>Pentapetalae</taxon>
        <taxon>asterids</taxon>
        <taxon>lamiids</taxon>
        <taxon>Solanales</taxon>
        <taxon>Solanaceae</taxon>
        <taxon>Solanoideae</taxon>
        <taxon>Solaneae</taxon>
        <taxon>Solanum</taxon>
    </lineage>
</organism>